<dbReference type="PANTHER" id="PTHR31744">
    <property type="entry name" value="PROTEIN CUP-SHAPED COTYLEDON 2-RELATED"/>
    <property type="match status" value="1"/>
</dbReference>
<sequence length="195" mass="22181">MSGVPPGDLLVVPTKGGDVFLAKGIIFVPKVMEVVKDYLENKVYGRDMPCEIVQQIDLYRYNADQIPMSGFVYGKANEAYFFTDNHKRYLMDNQTICQTSGGYWKVTDRNIQIIDKNSIIAYKKTLVFYWGTTLNSQMSNYVVEDYRLNPEVSITNDINIRKNIENLALCKVELKDPGYSTEESTVEEANISQSG</sequence>
<accession>A0A2G5EIS6</accession>
<keyword evidence="3" id="KW-0804">Transcription</keyword>
<evidence type="ECO:0000256" key="4">
    <source>
        <dbReference type="ARBA" id="ARBA00023242"/>
    </source>
</evidence>
<evidence type="ECO:0000259" key="5">
    <source>
        <dbReference type="PROSITE" id="PS51005"/>
    </source>
</evidence>
<dbReference type="STRING" id="218851.A0A2G5EIS6"/>
<keyword evidence="7" id="KW-1185">Reference proteome</keyword>
<dbReference type="InterPro" id="IPR003441">
    <property type="entry name" value="NAC-dom"/>
</dbReference>
<gene>
    <name evidence="6" type="ORF">AQUCO_00700155v1</name>
</gene>
<organism evidence="6 7">
    <name type="scientific">Aquilegia coerulea</name>
    <name type="common">Rocky mountain columbine</name>
    <dbReference type="NCBI Taxonomy" id="218851"/>
    <lineage>
        <taxon>Eukaryota</taxon>
        <taxon>Viridiplantae</taxon>
        <taxon>Streptophyta</taxon>
        <taxon>Embryophyta</taxon>
        <taxon>Tracheophyta</taxon>
        <taxon>Spermatophyta</taxon>
        <taxon>Magnoliopsida</taxon>
        <taxon>Ranunculales</taxon>
        <taxon>Ranunculaceae</taxon>
        <taxon>Thalictroideae</taxon>
        <taxon>Aquilegia</taxon>
    </lineage>
</organism>
<evidence type="ECO:0000313" key="6">
    <source>
        <dbReference type="EMBL" id="PIA55643.1"/>
    </source>
</evidence>
<dbReference type="PANTHER" id="PTHR31744:SF210">
    <property type="entry name" value="NAC DOMAIN-CONTAINING PROTEIN 86-LIKE"/>
    <property type="match status" value="1"/>
</dbReference>
<dbReference type="Gene3D" id="2.170.150.80">
    <property type="entry name" value="NAC domain"/>
    <property type="match status" value="1"/>
</dbReference>
<dbReference type="InParanoid" id="A0A2G5EIS6"/>
<protein>
    <recommendedName>
        <fullName evidence="5">NAC domain-containing protein</fullName>
    </recommendedName>
</protein>
<evidence type="ECO:0000256" key="3">
    <source>
        <dbReference type="ARBA" id="ARBA00023163"/>
    </source>
</evidence>
<keyword evidence="2" id="KW-0238">DNA-binding</keyword>
<keyword evidence="4" id="KW-0539">Nucleus</keyword>
<dbReference type="Pfam" id="PF02365">
    <property type="entry name" value="NAM"/>
    <property type="match status" value="1"/>
</dbReference>
<dbReference type="EMBL" id="KZ305024">
    <property type="protein sequence ID" value="PIA55643.1"/>
    <property type="molecule type" value="Genomic_DNA"/>
</dbReference>
<dbReference type="SUPFAM" id="SSF101941">
    <property type="entry name" value="NAC domain"/>
    <property type="match status" value="1"/>
</dbReference>
<proteinExistence type="predicted"/>
<dbReference type="PROSITE" id="PS51005">
    <property type="entry name" value="NAC"/>
    <property type="match status" value="1"/>
</dbReference>
<feature type="domain" description="NAC" evidence="5">
    <location>
        <begin position="21"/>
        <end position="175"/>
    </location>
</feature>
<dbReference type="AlphaFoldDB" id="A0A2G5EIS6"/>
<reference evidence="6 7" key="1">
    <citation type="submission" date="2017-09" db="EMBL/GenBank/DDBJ databases">
        <title>WGS assembly of Aquilegia coerulea Goldsmith.</title>
        <authorList>
            <person name="Hodges S."/>
            <person name="Kramer E."/>
            <person name="Nordborg M."/>
            <person name="Tomkins J."/>
            <person name="Borevitz J."/>
            <person name="Derieg N."/>
            <person name="Yan J."/>
            <person name="Mihaltcheva S."/>
            <person name="Hayes R.D."/>
            <person name="Rokhsar D."/>
        </authorList>
    </citation>
    <scope>NUCLEOTIDE SEQUENCE [LARGE SCALE GENOMIC DNA]</scope>
    <source>
        <strain evidence="7">cv. Goldsmith</strain>
    </source>
</reference>
<name>A0A2G5EIS6_AQUCA</name>
<evidence type="ECO:0000313" key="7">
    <source>
        <dbReference type="Proteomes" id="UP000230069"/>
    </source>
</evidence>
<keyword evidence="1" id="KW-0805">Transcription regulation</keyword>
<dbReference type="GO" id="GO:0003677">
    <property type="term" value="F:DNA binding"/>
    <property type="evidence" value="ECO:0007669"/>
    <property type="project" value="UniProtKB-KW"/>
</dbReference>
<dbReference type="GO" id="GO:0006355">
    <property type="term" value="P:regulation of DNA-templated transcription"/>
    <property type="evidence" value="ECO:0007669"/>
    <property type="project" value="InterPro"/>
</dbReference>
<dbReference type="OrthoDB" id="1592334at2759"/>
<evidence type="ECO:0000256" key="1">
    <source>
        <dbReference type="ARBA" id="ARBA00023015"/>
    </source>
</evidence>
<dbReference type="Proteomes" id="UP000230069">
    <property type="component" value="Unassembled WGS sequence"/>
</dbReference>
<dbReference type="InterPro" id="IPR036093">
    <property type="entry name" value="NAC_dom_sf"/>
</dbReference>
<evidence type="ECO:0000256" key="2">
    <source>
        <dbReference type="ARBA" id="ARBA00023125"/>
    </source>
</evidence>